<keyword evidence="4" id="KW-0479">Metal-binding</keyword>
<dbReference type="RefSeq" id="WP_015028575.1">
    <property type="nucleotide sequence ID" value="NC_018748.1"/>
</dbReference>
<dbReference type="PANTHER" id="PTHR35457">
    <property type="entry name" value="HEME A SYNTHASE"/>
    <property type="match status" value="1"/>
</dbReference>
<evidence type="ECO:0000256" key="2">
    <source>
        <dbReference type="ARBA" id="ARBA00022475"/>
    </source>
</evidence>
<evidence type="ECO:0000256" key="1">
    <source>
        <dbReference type="ARBA" id="ARBA00004141"/>
    </source>
</evidence>
<reference evidence="13 14" key="1">
    <citation type="submission" date="2011-07" db="EMBL/GenBank/DDBJ databases">
        <title>The complete genome of chromosome of Emticicia oligotrophica DSM 17448.</title>
        <authorList>
            <consortium name="US DOE Joint Genome Institute (JGI-PGF)"/>
            <person name="Lucas S."/>
            <person name="Han J."/>
            <person name="Lapidus A."/>
            <person name="Bruce D."/>
            <person name="Goodwin L."/>
            <person name="Pitluck S."/>
            <person name="Peters L."/>
            <person name="Kyrpides N."/>
            <person name="Mavromatis K."/>
            <person name="Ivanova N."/>
            <person name="Ovchinnikova G."/>
            <person name="Teshima H."/>
            <person name="Detter J.C."/>
            <person name="Tapia R."/>
            <person name="Han C."/>
            <person name="Land M."/>
            <person name="Hauser L."/>
            <person name="Markowitz V."/>
            <person name="Cheng J.-F."/>
            <person name="Hugenholtz P."/>
            <person name="Woyke T."/>
            <person name="Wu D."/>
            <person name="Tindall B."/>
            <person name="Pomrenke H."/>
            <person name="Brambilla E."/>
            <person name="Klenk H.-P."/>
            <person name="Eisen J.A."/>
        </authorList>
    </citation>
    <scope>NUCLEOTIDE SEQUENCE [LARGE SCALE GENOMIC DNA]</scope>
    <source>
        <strain evidence="13 14">DSM 17448</strain>
    </source>
</reference>
<evidence type="ECO:0000313" key="14">
    <source>
        <dbReference type="Proteomes" id="UP000002875"/>
    </source>
</evidence>
<comment type="pathway">
    <text evidence="11">Porphyrin-containing compound metabolism.</text>
</comment>
<keyword evidence="2" id="KW-1003">Cell membrane</keyword>
<sequence>MTTHGKVFRKLGFWTIGAIYFLILVGGIVRATGSGMGCPDWPRCFGSWVPPTDISQLPSNYKEIYGEKLKGEIEFNAVKTWIEYVNRLIGVLIGILVFGTFVSSFVSFRKKDKTIVLLSLLATILVAFEGWLGSKVVSSELHPVMITLHMILSVIIVMILLYAVARSYNYVVKIEDIADKSSLSFLVSAAIFLTTGQVLLGTQVREVVDKVAASMGEAMRTEWVANLGGKFQMHALFSMVIVLINLVIYYKIKKSISEKGILTRFTNWLVIVVGIELVSGLTLAYLGFPNFMQPVHLTLGVLAIGIQFVIFLFLNKERVFRSIAS</sequence>
<feature type="transmembrane region" description="Helical" evidence="12">
    <location>
        <begin position="231"/>
        <end position="248"/>
    </location>
</feature>
<keyword evidence="3 12" id="KW-0812">Transmembrane</keyword>
<evidence type="ECO:0000313" key="13">
    <source>
        <dbReference type="EMBL" id="AFK02875.1"/>
    </source>
</evidence>
<feature type="transmembrane region" description="Helical" evidence="12">
    <location>
        <begin position="88"/>
        <end position="108"/>
    </location>
</feature>
<evidence type="ECO:0000256" key="3">
    <source>
        <dbReference type="ARBA" id="ARBA00022692"/>
    </source>
</evidence>
<feature type="transmembrane region" description="Helical" evidence="12">
    <location>
        <begin position="294"/>
        <end position="314"/>
    </location>
</feature>
<evidence type="ECO:0000256" key="11">
    <source>
        <dbReference type="ARBA" id="ARBA00023444"/>
    </source>
</evidence>
<keyword evidence="8" id="KW-0350">Heme biosynthesis</keyword>
<keyword evidence="6" id="KW-0560">Oxidoreductase</keyword>
<name>A0ABM5N090_EMTOG</name>
<dbReference type="InterPro" id="IPR050450">
    <property type="entry name" value="COX15/CtaA_HemeA_synthase"/>
</dbReference>
<organism evidence="13 14">
    <name type="scientific">Emticicia oligotrophica (strain DSM 17448 / CIP 109782 / MTCC 6937 / GPTSA100-15)</name>
    <dbReference type="NCBI Taxonomy" id="929562"/>
    <lineage>
        <taxon>Bacteria</taxon>
        <taxon>Pseudomonadati</taxon>
        <taxon>Bacteroidota</taxon>
        <taxon>Cytophagia</taxon>
        <taxon>Cytophagales</taxon>
        <taxon>Leadbetterellaceae</taxon>
        <taxon>Emticicia</taxon>
    </lineage>
</organism>
<keyword evidence="10" id="KW-1015">Disulfide bond</keyword>
<evidence type="ECO:0000256" key="12">
    <source>
        <dbReference type="SAM" id="Phobius"/>
    </source>
</evidence>
<evidence type="ECO:0000256" key="7">
    <source>
        <dbReference type="ARBA" id="ARBA00023004"/>
    </source>
</evidence>
<dbReference type="InterPro" id="IPR003780">
    <property type="entry name" value="COX15/CtaA_fam"/>
</dbReference>
<protein>
    <submittedName>
        <fullName evidence="13">Cytochrome oxidase assembly</fullName>
    </submittedName>
</protein>
<keyword evidence="9 12" id="KW-0472">Membrane</keyword>
<dbReference type="Pfam" id="PF02628">
    <property type="entry name" value="COX15-CtaA"/>
    <property type="match status" value="1"/>
</dbReference>
<comment type="subcellular location">
    <subcellularLocation>
        <location evidence="1">Membrane</location>
        <topology evidence="1">Multi-pass membrane protein</topology>
    </subcellularLocation>
</comment>
<feature type="transmembrane region" description="Helical" evidence="12">
    <location>
        <begin position="12"/>
        <end position="33"/>
    </location>
</feature>
<evidence type="ECO:0000256" key="5">
    <source>
        <dbReference type="ARBA" id="ARBA00022989"/>
    </source>
</evidence>
<gene>
    <name evidence="13" type="ordered locus">Emtol_1733</name>
</gene>
<evidence type="ECO:0000256" key="10">
    <source>
        <dbReference type="ARBA" id="ARBA00023157"/>
    </source>
</evidence>
<keyword evidence="7" id="KW-0408">Iron</keyword>
<evidence type="ECO:0000256" key="4">
    <source>
        <dbReference type="ARBA" id="ARBA00022723"/>
    </source>
</evidence>
<evidence type="ECO:0000256" key="9">
    <source>
        <dbReference type="ARBA" id="ARBA00023136"/>
    </source>
</evidence>
<dbReference type="EMBL" id="CP002961">
    <property type="protein sequence ID" value="AFK02875.1"/>
    <property type="molecule type" value="Genomic_DNA"/>
</dbReference>
<dbReference type="Proteomes" id="UP000002875">
    <property type="component" value="Chromosome"/>
</dbReference>
<feature type="transmembrane region" description="Helical" evidence="12">
    <location>
        <begin position="115"/>
        <end position="132"/>
    </location>
</feature>
<keyword evidence="5 12" id="KW-1133">Transmembrane helix</keyword>
<feature type="transmembrane region" description="Helical" evidence="12">
    <location>
        <begin position="268"/>
        <end position="288"/>
    </location>
</feature>
<dbReference type="PANTHER" id="PTHR35457:SF1">
    <property type="entry name" value="HEME A SYNTHASE"/>
    <property type="match status" value="1"/>
</dbReference>
<proteinExistence type="predicted"/>
<keyword evidence="14" id="KW-1185">Reference proteome</keyword>
<accession>A0ABM5N090</accession>
<evidence type="ECO:0000256" key="8">
    <source>
        <dbReference type="ARBA" id="ARBA00023133"/>
    </source>
</evidence>
<evidence type="ECO:0000256" key="6">
    <source>
        <dbReference type="ARBA" id="ARBA00023002"/>
    </source>
</evidence>
<feature type="transmembrane region" description="Helical" evidence="12">
    <location>
        <begin position="183"/>
        <end position="200"/>
    </location>
</feature>
<feature type="transmembrane region" description="Helical" evidence="12">
    <location>
        <begin position="144"/>
        <end position="163"/>
    </location>
</feature>